<sequence length="106" mass="11452">MVQLEAQQLKAVHKGFLSGTFSLFIISTNSSPNSSFPTFPTNVAHPPSHTCEIALGVLKNSGGSHWSIFHSDSSSTCPGPFGYQTSQLWVQTLCVHRRSSKSKVSS</sequence>
<reference evidence="2" key="1">
    <citation type="submission" date="2018-02" db="EMBL/GenBank/DDBJ databases">
        <authorList>
            <person name="Cohen D.B."/>
            <person name="Kent A.D."/>
        </authorList>
    </citation>
    <scope>NUCLEOTIDE SEQUENCE</scope>
</reference>
<gene>
    <name evidence="2" type="ORF">FSB_LOCUS22870</name>
    <name evidence="1" type="ORF">FSB_LOCUS9749</name>
</gene>
<dbReference type="EMBL" id="OIVN01001530">
    <property type="protein sequence ID" value="SPC94988.1"/>
    <property type="molecule type" value="Genomic_DNA"/>
</dbReference>
<accession>A0A2N9G600</accession>
<dbReference type="EMBL" id="OIVN01000543">
    <property type="protein sequence ID" value="SPC81867.1"/>
    <property type="molecule type" value="Genomic_DNA"/>
</dbReference>
<name>A0A2N9G600_FAGSY</name>
<protein>
    <submittedName>
        <fullName evidence="2">Uncharacterized protein</fullName>
    </submittedName>
</protein>
<evidence type="ECO:0000313" key="2">
    <source>
        <dbReference type="EMBL" id="SPC94988.1"/>
    </source>
</evidence>
<proteinExistence type="predicted"/>
<evidence type="ECO:0000313" key="1">
    <source>
        <dbReference type="EMBL" id="SPC81867.1"/>
    </source>
</evidence>
<dbReference type="AlphaFoldDB" id="A0A2N9G600"/>
<organism evidence="2">
    <name type="scientific">Fagus sylvatica</name>
    <name type="common">Beechnut</name>
    <dbReference type="NCBI Taxonomy" id="28930"/>
    <lineage>
        <taxon>Eukaryota</taxon>
        <taxon>Viridiplantae</taxon>
        <taxon>Streptophyta</taxon>
        <taxon>Embryophyta</taxon>
        <taxon>Tracheophyta</taxon>
        <taxon>Spermatophyta</taxon>
        <taxon>Magnoliopsida</taxon>
        <taxon>eudicotyledons</taxon>
        <taxon>Gunneridae</taxon>
        <taxon>Pentapetalae</taxon>
        <taxon>rosids</taxon>
        <taxon>fabids</taxon>
        <taxon>Fagales</taxon>
        <taxon>Fagaceae</taxon>
        <taxon>Fagus</taxon>
    </lineage>
</organism>